<gene>
    <name evidence="9" type="ORF">FNX44_022285</name>
    <name evidence="8" type="ORF">H3147_08185</name>
</gene>
<dbReference type="EMBL" id="VJYK02000308">
    <property type="protein sequence ID" value="MQS04551.1"/>
    <property type="molecule type" value="Genomic_DNA"/>
</dbReference>
<evidence type="ECO:0000313" key="8">
    <source>
        <dbReference type="EMBL" id="MBB1258809.1"/>
    </source>
</evidence>
<evidence type="ECO:0000313" key="9">
    <source>
        <dbReference type="EMBL" id="MQS04551.1"/>
    </source>
</evidence>
<dbReference type="InterPro" id="IPR012951">
    <property type="entry name" value="BBE"/>
</dbReference>
<reference evidence="11" key="2">
    <citation type="submission" date="2020-05" db="EMBL/GenBank/DDBJ databases">
        <title>Classification of alakaliphilic streptomycetes isolated from an alkaline soil next to Lonar Crater, India and a proposal for the recognition of Streptomyces alkaliterrae sp. nov.</title>
        <authorList>
            <person name="Golinska P."/>
        </authorList>
    </citation>
    <scope>NUCLEOTIDE SEQUENCE [LARGE SCALE GENOMIC DNA]</scope>
    <source>
        <strain evidence="11">OF8</strain>
    </source>
</reference>
<dbReference type="InterPro" id="IPR006093">
    <property type="entry name" value="Oxy_OxRdtase_FAD_BS"/>
</dbReference>
<dbReference type="InterPro" id="IPR006311">
    <property type="entry name" value="TAT_signal"/>
</dbReference>
<evidence type="ECO:0000256" key="4">
    <source>
        <dbReference type="ARBA" id="ARBA00022827"/>
    </source>
</evidence>
<dbReference type="GO" id="GO:0016491">
    <property type="term" value="F:oxidoreductase activity"/>
    <property type="evidence" value="ECO:0007669"/>
    <property type="project" value="UniProtKB-KW"/>
</dbReference>
<evidence type="ECO:0000256" key="3">
    <source>
        <dbReference type="ARBA" id="ARBA00022630"/>
    </source>
</evidence>
<evidence type="ECO:0000256" key="5">
    <source>
        <dbReference type="ARBA" id="ARBA00023002"/>
    </source>
</evidence>
<evidence type="ECO:0000256" key="1">
    <source>
        <dbReference type="ARBA" id="ARBA00001974"/>
    </source>
</evidence>
<comment type="cofactor">
    <cofactor evidence="1">
        <name>FAD</name>
        <dbReference type="ChEBI" id="CHEBI:57692"/>
    </cofactor>
</comment>
<organism evidence="9 10">
    <name type="scientific">Streptomyces alkaliterrae</name>
    <dbReference type="NCBI Taxonomy" id="2213162"/>
    <lineage>
        <taxon>Bacteria</taxon>
        <taxon>Bacillati</taxon>
        <taxon>Actinomycetota</taxon>
        <taxon>Actinomycetes</taxon>
        <taxon>Kitasatosporales</taxon>
        <taxon>Streptomycetaceae</taxon>
        <taxon>Streptomyces</taxon>
    </lineage>
</organism>
<comment type="similarity">
    <text evidence="2">Belongs to the oxygen-dependent FAD-linked oxidoreductase family.</text>
</comment>
<keyword evidence="4" id="KW-0274">FAD</keyword>
<dbReference type="InterPro" id="IPR016169">
    <property type="entry name" value="FAD-bd_PCMH_sub2"/>
</dbReference>
<dbReference type="PROSITE" id="PS00862">
    <property type="entry name" value="OX2_COVAL_FAD"/>
    <property type="match status" value="1"/>
</dbReference>
<dbReference type="AlphaFoldDB" id="A0A5P0YW90"/>
<evidence type="ECO:0000256" key="2">
    <source>
        <dbReference type="ARBA" id="ARBA00005466"/>
    </source>
</evidence>
<keyword evidence="3" id="KW-0285">Flavoprotein</keyword>
<dbReference type="PANTHER" id="PTHR42973">
    <property type="entry name" value="BINDING OXIDOREDUCTASE, PUTATIVE (AFU_ORTHOLOGUE AFUA_1G17690)-RELATED"/>
    <property type="match status" value="1"/>
</dbReference>
<dbReference type="GO" id="GO:0071949">
    <property type="term" value="F:FAD binding"/>
    <property type="evidence" value="ECO:0007669"/>
    <property type="project" value="InterPro"/>
</dbReference>
<feature type="domain" description="FAD-binding PCMH-type" evidence="7">
    <location>
        <begin position="82"/>
        <end position="249"/>
    </location>
</feature>
<reference evidence="9 10" key="1">
    <citation type="submission" date="2019-10" db="EMBL/GenBank/DDBJ databases">
        <title>Streptomyces sp. nov., a novel actinobacterium isolated from alkaline environment.</title>
        <authorList>
            <person name="Golinska P."/>
        </authorList>
    </citation>
    <scope>NUCLEOTIDE SEQUENCE [LARGE SCALE GENOMIC DNA]</scope>
    <source>
        <strain evidence="9 10">OF1</strain>
    </source>
</reference>
<keyword evidence="10" id="KW-1185">Reference proteome</keyword>
<name>A0A5P0YW90_9ACTN</name>
<accession>A0A5P0YW90</accession>
<dbReference type="InterPro" id="IPR036318">
    <property type="entry name" value="FAD-bd_PCMH-like_sf"/>
</dbReference>
<dbReference type="OrthoDB" id="9775082at2"/>
<dbReference type="InterPro" id="IPR016166">
    <property type="entry name" value="FAD-bd_PCMH"/>
</dbReference>
<evidence type="ECO:0000259" key="7">
    <source>
        <dbReference type="PROSITE" id="PS51387"/>
    </source>
</evidence>
<protein>
    <submittedName>
        <fullName evidence="8">FAD-binding oxidoreductase</fullName>
    </submittedName>
    <submittedName>
        <fullName evidence="9">FAD-binding protein</fullName>
    </submittedName>
</protein>
<reference evidence="8" key="3">
    <citation type="journal article" name="Syst. Appl. Microbiol.">
        <title>Streptomyces alkaliterrae sp. nov., isolated from an alkaline soil, and emended descriptions of Streptomyces alkaliphilus, Streptomyces calidiresistens and Streptomyces durbertensis.</title>
        <authorList>
            <person name="Swiecimska M."/>
            <person name="Golinska P."/>
            <person name="Nouioui I."/>
            <person name="Wypij M."/>
            <person name="Rai M."/>
            <person name="Sangal V."/>
            <person name="Goodfellow M."/>
        </authorList>
    </citation>
    <scope>NUCLEOTIDE SEQUENCE</scope>
    <source>
        <strain evidence="8">OF8</strain>
    </source>
</reference>
<dbReference type="PROSITE" id="PS51318">
    <property type="entry name" value="TAT"/>
    <property type="match status" value="1"/>
</dbReference>
<dbReference type="Proteomes" id="UP000320857">
    <property type="component" value="Unassembled WGS sequence"/>
</dbReference>
<dbReference type="RefSeq" id="WP_143650558.1">
    <property type="nucleotide sequence ID" value="NZ_JABJXA010000034.1"/>
</dbReference>
<dbReference type="Pfam" id="PF01565">
    <property type="entry name" value="FAD_binding_4"/>
    <property type="match status" value="1"/>
</dbReference>
<dbReference type="PANTHER" id="PTHR42973:SF39">
    <property type="entry name" value="FAD-BINDING PCMH-TYPE DOMAIN-CONTAINING PROTEIN"/>
    <property type="match status" value="1"/>
</dbReference>
<proteinExistence type="inferred from homology"/>
<sequence length="502" mass="54996">MPQRRDVLKLGVGTAAGAAVLMGGRTSWAGPLPEPPGPRSHDQPEPGAWRELEQALGPGARLHRPGSEGFHPLAEPDNLRYAHVLPAGIVSCASRNDVRAALLWSRKHGVPLVPRSGGHNYAGYSTTTGLLINLRRMNGVRPDGRWLWLGGGATNSDVYAARATNLYFPGGRCPGVGVAGLTLGGGLGFNDRKWGMTCDRLVETEVVLADGSVVRANDRENTDLFWACRGGAGGNFGINTAFGFRPVSVDRQTATVFDLVLDLDAGERLMDRVQEALVRDVAGDLDVRVAFARRAEDERPAVALLGQYLGTDDRLHSLLRPIRELRPRKDFVQQRHFWSAQDYLLTNPEKSAMSSRSLAPNRWLDAATVAEVVEWVRDWRPGPAEGTGYVTLFAMGGESAVPGPGETAYPHRDATFVIDVGTHWRHDARRSDVAELLSRTSRIHRTLAARLRTRAAYVNFPDPDLTDWHTAYYGANYERLVAVKKRYDPSGTFHYPQAIGSA</sequence>
<dbReference type="Pfam" id="PF08031">
    <property type="entry name" value="BBE"/>
    <property type="match status" value="1"/>
</dbReference>
<comment type="caution">
    <text evidence="9">The sequence shown here is derived from an EMBL/GenBank/DDBJ whole genome shotgun (WGS) entry which is preliminary data.</text>
</comment>
<dbReference type="EMBL" id="JABJXA010000034">
    <property type="protein sequence ID" value="MBB1258809.1"/>
    <property type="molecule type" value="Genomic_DNA"/>
</dbReference>
<dbReference type="Proteomes" id="UP000517765">
    <property type="component" value="Unassembled WGS sequence"/>
</dbReference>
<evidence type="ECO:0000313" key="11">
    <source>
        <dbReference type="Proteomes" id="UP000517765"/>
    </source>
</evidence>
<keyword evidence="5" id="KW-0560">Oxidoreductase</keyword>
<dbReference type="PROSITE" id="PS51387">
    <property type="entry name" value="FAD_PCMH"/>
    <property type="match status" value="1"/>
</dbReference>
<evidence type="ECO:0000313" key="10">
    <source>
        <dbReference type="Proteomes" id="UP000320857"/>
    </source>
</evidence>
<feature type="region of interest" description="Disordered" evidence="6">
    <location>
        <begin position="25"/>
        <end position="46"/>
    </location>
</feature>
<dbReference type="Gene3D" id="3.40.462.20">
    <property type="match status" value="1"/>
</dbReference>
<dbReference type="SUPFAM" id="SSF56176">
    <property type="entry name" value="FAD-binding/transporter-associated domain-like"/>
    <property type="match status" value="1"/>
</dbReference>
<dbReference type="InterPro" id="IPR050416">
    <property type="entry name" value="FAD-linked_Oxidoreductase"/>
</dbReference>
<dbReference type="SUPFAM" id="SSF55103">
    <property type="entry name" value="FAD-linked oxidases, C-terminal domain"/>
    <property type="match status" value="1"/>
</dbReference>
<evidence type="ECO:0000256" key="6">
    <source>
        <dbReference type="SAM" id="MobiDB-lite"/>
    </source>
</evidence>
<dbReference type="InterPro" id="IPR006094">
    <property type="entry name" value="Oxid_FAD_bind_N"/>
</dbReference>
<dbReference type="Gene3D" id="3.30.465.10">
    <property type="match status" value="1"/>
</dbReference>
<dbReference type="InterPro" id="IPR016164">
    <property type="entry name" value="FAD-linked_Oxase-like_C"/>
</dbReference>